<evidence type="ECO:0000256" key="5">
    <source>
        <dbReference type="ARBA" id="ARBA00022989"/>
    </source>
</evidence>
<dbReference type="EMBL" id="VIIS01001105">
    <property type="protein sequence ID" value="KAF0301970.1"/>
    <property type="molecule type" value="Genomic_DNA"/>
</dbReference>
<feature type="transmembrane region" description="Helical" evidence="8">
    <location>
        <begin position="557"/>
        <end position="578"/>
    </location>
</feature>
<evidence type="ECO:0000256" key="7">
    <source>
        <dbReference type="SAM" id="MobiDB-lite"/>
    </source>
</evidence>
<keyword evidence="5 8" id="KW-1133">Transmembrane helix</keyword>
<feature type="transmembrane region" description="Helical" evidence="8">
    <location>
        <begin position="462"/>
        <end position="481"/>
    </location>
</feature>
<keyword evidence="3 8" id="KW-0812">Transmembrane</keyword>
<feature type="compositionally biased region" description="Low complexity" evidence="7">
    <location>
        <begin position="644"/>
        <end position="661"/>
    </location>
</feature>
<evidence type="ECO:0000256" key="6">
    <source>
        <dbReference type="ARBA" id="ARBA00023136"/>
    </source>
</evidence>
<feature type="transmembrane region" description="Helical" evidence="8">
    <location>
        <begin position="511"/>
        <end position="536"/>
    </location>
</feature>
<keyword evidence="6 8" id="KW-0472">Membrane</keyword>
<keyword evidence="11" id="KW-1185">Reference proteome</keyword>
<name>A0A6A4WEE3_AMPAM</name>
<sequence>MRECGPNEDQVTFTSFSEPRATFELQPSGELTVTTDSDVYHLGHDYCFRNIEHEGQIFETLRCCVPKVVPQVAGLVSIDNVTRVAFRKCCPVGQLLVVNRETQDFDCANSSVTWLPEVLHGDPTSLVPLPPEKAEIRAEGDFRCPQNAVPQYLHSAHSKFFLEANGHLLVDLYNVTLNPDRFCLDVLQSPSPKPQVIGHVCYDETERHTEEQFEELCPAESVCTRKCCAANFLLSNTYCIPATTSQWRPTFHQEELVVPEPDNFTLLYGRSECEGGHNFIFSRRVGEKDVPFLQVNGDIQVPRLNLTFKAHQCCIDSEVFYDESTKENHVVETAICCQPEDLEASIREYVNSTLLTISFICLFIMLAIYMLVPKLRNVHGKCLMSHAAALFVAFFLTVFNQLHGVELGPGCDALGLMLYYSFIAALFWLNVMSFDIWWTFAHLRTQSPSQRSLRNRFIRHSLYAWGVPLLMTCLLAFFNYVPYDVIPKGAILRPDLGERKCFLSGKDQELYYFYVPIFIVTGVNILFFVATAYTLYQAEKSSRILNRKRTARDRLKVYVNLFIIMEVSWIAECLSTQIGPIQAWYFTDIINASQGLLIFLLFIGRSSTRQTIRERFVELGRRGLIDSVTRRIRHADKNDEAARTSMPTKTTTNTTVSSSATARKGSDNEAYQMTEKGGTDRPKGGDEKELTTDGPDPAPADCAC</sequence>
<feature type="transmembrane region" description="Helical" evidence="8">
    <location>
        <begin position="584"/>
        <end position="603"/>
    </location>
</feature>
<dbReference type="SUPFAM" id="SSF81321">
    <property type="entry name" value="Family A G protein-coupled receptor-like"/>
    <property type="match status" value="1"/>
</dbReference>
<dbReference type="PANTHER" id="PTHR46953:SF1">
    <property type="entry name" value="G-PROTEIN COUPLED RECEPTOR MTH-LIKE 1-RELATED"/>
    <property type="match status" value="1"/>
</dbReference>
<dbReference type="GO" id="GO:0007166">
    <property type="term" value="P:cell surface receptor signaling pathway"/>
    <property type="evidence" value="ECO:0007669"/>
    <property type="project" value="InterPro"/>
</dbReference>
<dbReference type="InterPro" id="IPR023311">
    <property type="entry name" value="Methusela_ecto_dom_2"/>
</dbReference>
<feature type="compositionally biased region" description="Basic and acidic residues" evidence="7">
    <location>
        <begin position="677"/>
        <end position="691"/>
    </location>
</feature>
<reference evidence="10 11" key="1">
    <citation type="submission" date="2019-07" db="EMBL/GenBank/DDBJ databases">
        <title>Draft genome assembly of a fouling barnacle, Amphibalanus amphitrite (Darwin, 1854): The first reference genome for Thecostraca.</title>
        <authorList>
            <person name="Kim W."/>
        </authorList>
    </citation>
    <scope>NUCLEOTIDE SEQUENCE [LARGE SCALE GENOMIC DNA]</scope>
    <source>
        <strain evidence="10">SNU_AA5</strain>
        <tissue evidence="10">Soma without cirri and trophi</tissue>
    </source>
</reference>
<dbReference type="Pfam" id="PF00002">
    <property type="entry name" value="7tm_2"/>
    <property type="match status" value="1"/>
</dbReference>
<dbReference type="OrthoDB" id="6134459at2759"/>
<evidence type="ECO:0000256" key="1">
    <source>
        <dbReference type="ARBA" id="ARBA00004141"/>
    </source>
</evidence>
<dbReference type="Proteomes" id="UP000440578">
    <property type="component" value="Unassembled WGS sequence"/>
</dbReference>
<gene>
    <name evidence="10" type="primary">mthl3_2</name>
    <name evidence="10" type="ORF">FJT64_025866</name>
</gene>
<evidence type="ECO:0000256" key="3">
    <source>
        <dbReference type="ARBA" id="ARBA00022692"/>
    </source>
</evidence>
<evidence type="ECO:0000259" key="9">
    <source>
        <dbReference type="PROSITE" id="PS50261"/>
    </source>
</evidence>
<accession>A0A6A4WEE3</accession>
<dbReference type="Gene3D" id="1.20.1070.10">
    <property type="entry name" value="Rhodopsin 7-helix transmembrane proteins"/>
    <property type="match status" value="1"/>
</dbReference>
<dbReference type="InterPro" id="IPR000832">
    <property type="entry name" value="GPCR_2_secretin-like"/>
</dbReference>
<evidence type="ECO:0000256" key="4">
    <source>
        <dbReference type="ARBA" id="ARBA00022729"/>
    </source>
</evidence>
<evidence type="ECO:0000256" key="8">
    <source>
        <dbReference type="SAM" id="Phobius"/>
    </source>
</evidence>
<feature type="transmembrane region" description="Helical" evidence="8">
    <location>
        <begin position="419"/>
        <end position="441"/>
    </location>
</feature>
<protein>
    <submittedName>
        <fullName evidence="10">Putative G-protein coupled receptor Mth-like 3</fullName>
    </submittedName>
</protein>
<comment type="caution">
    <text evidence="10">The sequence shown here is derived from an EMBL/GenBank/DDBJ whole genome shotgun (WGS) entry which is preliminary data.</text>
</comment>
<evidence type="ECO:0000256" key="2">
    <source>
        <dbReference type="ARBA" id="ARBA00008979"/>
    </source>
</evidence>
<keyword evidence="10" id="KW-0675">Receptor</keyword>
<organism evidence="10 11">
    <name type="scientific">Amphibalanus amphitrite</name>
    <name type="common">Striped barnacle</name>
    <name type="synonym">Balanus amphitrite</name>
    <dbReference type="NCBI Taxonomy" id="1232801"/>
    <lineage>
        <taxon>Eukaryota</taxon>
        <taxon>Metazoa</taxon>
        <taxon>Ecdysozoa</taxon>
        <taxon>Arthropoda</taxon>
        <taxon>Crustacea</taxon>
        <taxon>Multicrustacea</taxon>
        <taxon>Cirripedia</taxon>
        <taxon>Thoracica</taxon>
        <taxon>Thoracicalcarea</taxon>
        <taxon>Balanomorpha</taxon>
        <taxon>Balanoidea</taxon>
        <taxon>Balanidae</taxon>
        <taxon>Amphibalaninae</taxon>
        <taxon>Amphibalanus</taxon>
    </lineage>
</organism>
<dbReference type="GO" id="GO:0016020">
    <property type="term" value="C:membrane"/>
    <property type="evidence" value="ECO:0007669"/>
    <property type="project" value="UniProtKB-SubCell"/>
</dbReference>
<dbReference type="AlphaFoldDB" id="A0A6A4WEE3"/>
<proteinExistence type="inferred from homology"/>
<dbReference type="Gene3D" id="2.170.180.11">
    <property type="entry name" value="Methuselah ectodomain, domain 2"/>
    <property type="match status" value="1"/>
</dbReference>
<dbReference type="PANTHER" id="PTHR46953">
    <property type="entry name" value="G-PROTEIN COUPLED RECEPTOR MTH-LIKE 1-RELATED"/>
    <property type="match status" value="1"/>
</dbReference>
<comment type="subcellular location">
    <subcellularLocation>
        <location evidence="1">Membrane</location>
        <topology evidence="1">Multi-pass membrane protein</topology>
    </subcellularLocation>
</comment>
<feature type="domain" description="G-protein coupled receptors family 2 profile 2" evidence="9">
    <location>
        <begin position="347"/>
        <end position="606"/>
    </location>
</feature>
<dbReference type="InterPro" id="IPR017981">
    <property type="entry name" value="GPCR_2-like_7TM"/>
</dbReference>
<dbReference type="CDD" id="cd15039">
    <property type="entry name" value="7tmB3_Methuselah-like"/>
    <property type="match status" value="1"/>
</dbReference>
<dbReference type="PROSITE" id="PS50261">
    <property type="entry name" value="G_PROTEIN_RECEP_F2_4"/>
    <property type="match status" value="1"/>
</dbReference>
<evidence type="ECO:0000313" key="11">
    <source>
        <dbReference type="Proteomes" id="UP000440578"/>
    </source>
</evidence>
<feature type="transmembrane region" description="Helical" evidence="8">
    <location>
        <begin position="349"/>
        <end position="371"/>
    </location>
</feature>
<dbReference type="InterPro" id="IPR052808">
    <property type="entry name" value="GPCR_Mth-like"/>
</dbReference>
<dbReference type="GO" id="GO:0004930">
    <property type="term" value="F:G protein-coupled receptor activity"/>
    <property type="evidence" value="ECO:0007669"/>
    <property type="project" value="InterPro"/>
</dbReference>
<feature type="region of interest" description="Disordered" evidence="7">
    <location>
        <begin position="635"/>
        <end position="704"/>
    </location>
</feature>
<keyword evidence="4" id="KW-0732">Signal</keyword>
<comment type="similarity">
    <text evidence="2">Belongs to the G-protein coupled receptor 2 family. Mth subfamily.</text>
</comment>
<evidence type="ECO:0000313" key="10">
    <source>
        <dbReference type="EMBL" id="KAF0301970.1"/>
    </source>
</evidence>
<feature type="transmembrane region" description="Helical" evidence="8">
    <location>
        <begin position="383"/>
        <end position="399"/>
    </location>
</feature>